<keyword evidence="3" id="KW-1185">Reference proteome</keyword>
<dbReference type="SUPFAM" id="SSF56655">
    <property type="entry name" value="Carbohydrate phosphatase"/>
    <property type="match status" value="1"/>
</dbReference>
<accession>A0ABR6ZM14</accession>
<sequence>MQTQNHHQQKNDQQKSDQQLLDDTVVAVRQAADLLLQRFKPDARPADLPQLIKMIEDNDTAVTGQLRASLLALRPGAQWLDDEKSSGPLPAGEWWVADPAEGNVNHIHGTTEWAVTATLVRDNVPVLTVVAEPLAAKLYTAVLGGGAYLNGQPLRVSQKPSLAAALVSTGQATPGEGKLAYSKIGQSVTVMLEHALLVRMAVPATMQLVQVATGQLDAFWQHGNVLSGLVSGALLVTEAGGQVTDWTGKPWTLSSPNFIASAPVMNGQLVAVLKNI</sequence>
<proteinExistence type="inferred from homology"/>
<evidence type="ECO:0000313" key="3">
    <source>
        <dbReference type="Proteomes" id="UP000650424"/>
    </source>
</evidence>
<comment type="similarity">
    <text evidence="1">Belongs to the inositol monophosphatase superfamily.</text>
</comment>
<dbReference type="EMBL" id="JACOGF010000002">
    <property type="protein sequence ID" value="MBC3916940.1"/>
    <property type="molecule type" value="Genomic_DNA"/>
</dbReference>
<organism evidence="2 3">
    <name type="scientific">Undibacterium hunanense</name>
    <dbReference type="NCBI Taxonomy" id="2762292"/>
    <lineage>
        <taxon>Bacteria</taxon>
        <taxon>Pseudomonadati</taxon>
        <taxon>Pseudomonadota</taxon>
        <taxon>Betaproteobacteria</taxon>
        <taxon>Burkholderiales</taxon>
        <taxon>Oxalobacteraceae</taxon>
        <taxon>Undibacterium</taxon>
    </lineage>
</organism>
<name>A0ABR6ZM14_9BURK</name>
<protein>
    <submittedName>
        <fullName evidence="2">3'(2'),5'-bisphosphate nucleotidase CysQ</fullName>
    </submittedName>
</protein>
<dbReference type="PANTHER" id="PTHR20854">
    <property type="entry name" value="INOSITOL MONOPHOSPHATASE"/>
    <property type="match status" value="1"/>
</dbReference>
<dbReference type="Proteomes" id="UP000650424">
    <property type="component" value="Unassembled WGS sequence"/>
</dbReference>
<dbReference type="RefSeq" id="WP_186946165.1">
    <property type="nucleotide sequence ID" value="NZ_JACOGF010000002.1"/>
</dbReference>
<reference evidence="2 3" key="1">
    <citation type="submission" date="2020-08" db="EMBL/GenBank/DDBJ databases">
        <title>Novel species isolated from subtropical streams in China.</title>
        <authorList>
            <person name="Lu H."/>
        </authorList>
    </citation>
    <scope>NUCLEOTIDE SEQUENCE [LARGE SCALE GENOMIC DNA]</scope>
    <source>
        <strain evidence="2 3">CY18W</strain>
    </source>
</reference>
<comment type="caution">
    <text evidence="2">The sequence shown here is derived from an EMBL/GenBank/DDBJ whole genome shotgun (WGS) entry which is preliminary data.</text>
</comment>
<dbReference type="Pfam" id="PF00459">
    <property type="entry name" value="Inositol_P"/>
    <property type="match status" value="1"/>
</dbReference>
<evidence type="ECO:0000313" key="2">
    <source>
        <dbReference type="EMBL" id="MBC3916940.1"/>
    </source>
</evidence>
<gene>
    <name evidence="2" type="ORF">H8L32_05580</name>
</gene>
<evidence type="ECO:0000256" key="1">
    <source>
        <dbReference type="ARBA" id="ARBA00009759"/>
    </source>
</evidence>
<dbReference type="Gene3D" id="3.30.540.10">
    <property type="entry name" value="Fructose-1,6-Bisphosphatase, subunit A, domain 1"/>
    <property type="match status" value="1"/>
</dbReference>
<dbReference type="PANTHER" id="PTHR20854:SF4">
    <property type="entry name" value="INOSITOL-1-MONOPHOSPHATASE-RELATED"/>
    <property type="match status" value="1"/>
</dbReference>
<dbReference type="PRINTS" id="PR00377">
    <property type="entry name" value="IMPHPHTASES"/>
</dbReference>
<dbReference type="InterPro" id="IPR000760">
    <property type="entry name" value="Inositol_monophosphatase-like"/>
</dbReference>
<dbReference type="Gene3D" id="3.40.190.80">
    <property type="match status" value="1"/>
</dbReference>